<dbReference type="Proteomes" id="UP000808349">
    <property type="component" value="Unassembled WGS sequence"/>
</dbReference>
<comment type="caution">
    <text evidence="1">The sequence shown here is derived from an EMBL/GenBank/DDBJ whole genome shotgun (WGS) entry which is preliminary data.</text>
</comment>
<evidence type="ECO:0000313" key="2">
    <source>
        <dbReference type="Proteomes" id="UP000808349"/>
    </source>
</evidence>
<proteinExistence type="predicted"/>
<evidence type="ECO:0000313" key="1">
    <source>
        <dbReference type="EMBL" id="MBK9717582.1"/>
    </source>
</evidence>
<sequence length="343" mass="40967">MFKIITNILITIFCSNLIIGQNINEKRFLKSRSTYLFWSKEKYENRDSSFKITNLQSHSWYDESGILLKHIDYPTTINDSSITIYEYQYIGDTMNENISLAGGFKLTKNIKLLIKNEYHPIEIRQYGWGNIYNYVPNNRESVYEYEYDTSGNCIKSILRLDHSDTSFYYTIKYEDDSLNKQIICHRIDHINNHNNNTSYIDKDWKNGIKKWKTVNEKSSYEFIQIHSPLSNFNKFSWSASIAIENNDTIEYSTVYNFNIDSITKSICKLNYQNRIVNKTEFIYVNEKIKSEFRYAFINNKWEILESNIFEYDLWGREKLITRNVFNNGLISNTYITIVENEYY</sequence>
<dbReference type="EMBL" id="JADKFW010000005">
    <property type="protein sequence ID" value="MBK9717582.1"/>
    <property type="molecule type" value="Genomic_DNA"/>
</dbReference>
<gene>
    <name evidence="1" type="ORF">IPO85_08735</name>
</gene>
<dbReference type="AlphaFoldDB" id="A0A9D7XH89"/>
<protein>
    <submittedName>
        <fullName evidence="1">Uncharacterized protein</fullName>
    </submittedName>
</protein>
<reference evidence="1 2" key="1">
    <citation type="submission" date="2020-10" db="EMBL/GenBank/DDBJ databases">
        <title>Connecting structure to function with the recovery of over 1000 high-quality activated sludge metagenome-assembled genomes encoding full-length rRNA genes using long-read sequencing.</title>
        <authorList>
            <person name="Singleton C.M."/>
            <person name="Petriglieri F."/>
            <person name="Kristensen J.M."/>
            <person name="Kirkegaard R.H."/>
            <person name="Michaelsen T.Y."/>
            <person name="Andersen M.H."/>
            <person name="Karst S.M."/>
            <person name="Dueholm M.S."/>
            <person name="Nielsen P.H."/>
            <person name="Albertsen M."/>
        </authorList>
    </citation>
    <scope>NUCLEOTIDE SEQUENCE [LARGE SCALE GENOMIC DNA]</scope>
    <source>
        <strain evidence="1">Ribe_18-Q3-R11-54_BAT3C.373</strain>
    </source>
</reference>
<name>A0A9D7XH89_9BACT</name>
<accession>A0A9D7XH89</accession>
<organism evidence="1 2">
    <name type="scientific">Candidatus Defluviibacterium haderslevense</name>
    <dbReference type="NCBI Taxonomy" id="2981993"/>
    <lineage>
        <taxon>Bacteria</taxon>
        <taxon>Pseudomonadati</taxon>
        <taxon>Bacteroidota</taxon>
        <taxon>Saprospiria</taxon>
        <taxon>Saprospirales</taxon>
        <taxon>Saprospiraceae</taxon>
        <taxon>Candidatus Defluviibacterium</taxon>
    </lineage>
</organism>